<dbReference type="RefSeq" id="WP_091716541.1">
    <property type="nucleotide sequence ID" value="NZ_CAUQLD010000013.1"/>
</dbReference>
<proteinExistence type="predicted"/>
<dbReference type="AlphaFoldDB" id="A0A1H1S3P5"/>
<reference evidence="3" key="1">
    <citation type="submission" date="2016-10" db="EMBL/GenBank/DDBJ databases">
        <authorList>
            <person name="Varghese N."/>
            <person name="Submissions S."/>
        </authorList>
    </citation>
    <scope>NUCLEOTIDE SEQUENCE [LARGE SCALE GENOMIC DNA]</scope>
    <source>
        <strain evidence="3">IMMIB L-1606</strain>
    </source>
</reference>
<keyword evidence="3" id="KW-1185">Reference proteome</keyword>
<dbReference type="Proteomes" id="UP000198751">
    <property type="component" value="Chromosome I"/>
</dbReference>
<dbReference type="EMBL" id="LT629779">
    <property type="protein sequence ID" value="SDS41839.1"/>
    <property type="molecule type" value="Genomic_DNA"/>
</dbReference>
<accession>A0A1H1S3P5</accession>
<evidence type="ECO:0000313" key="2">
    <source>
        <dbReference type="EMBL" id="SDS41839.1"/>
    </source>
</evidence>
<organism evidence="2 3">
    <name type="scientific">Pseudarthrobacter equi</name>
    <dbReference type="NCBI Taxonomy" id="728066"/>
    <lineage>
        <taxon>Bacteria</taxon>
        <taxon>Bacillati</taxon>
        <taxon>Actinomycetota</taxon>
        <taxon>Actinomycetes</taxon>
        <taxon>Micrococcales</taxon>
        <taxon>Micrococcaceae</taxon>
        <taxon>Pseudarthrobacter</taxon>
    </lineage>
</organism>
<feature type="region of interest" description="Disordered" evidence="1">
    <location>
        <begin position="1"/>
        <end position="37"/>
    </location>
</feature>
<gene>
    <name evidence="2" type="ORF">SAMN04489743_0029</name>
</gene>
<protein>
    <submittedName>
        <fullName evidence="2">Uncharacterized protein</fullName>
    </submittedName>
</protein>
<evidence type="ECO:0000313" key="3">
    <source>
        <dbReference type="Proteomes" id="UP000198751"/>
    </source>
</evidence>
<feature type="compositionally biased region" description="Polar residues" evidence="1">
    <location>
        <begin position="17"/>
        <end position="37"/>
    </location>
</feature>
<dbReference type="OrthoDB" id="4945999at2"/>
<evidence type="ECO:0000256" key="1">
    <source>
        <dbReference type="SAM" id="MobiDB-lite"/>
    </source>
</evidence>
<name>A0A1H1S3P5_9MICC</name>
<sequence length="104" mass="11378">MTTARNTHLSAAHARPHTSTRPATRQSNLGTGLATTDSGYIGKPTCEKCRTDEFIYLESYIPPTYRHDGSVAALGEVAYNCTRCEDFSAHSVPVTWSPPGWYLG</sequence>